<dbReference type="EMBL" id="MT145167">
    <property type="protein sequence ID" value="QJI04298.1"/>
    <property type="molecule type" value="Genomic_DNA"/>
</dbReference>
<dbReference type="AlphaFoldDB" id="A0A6H2A4P5"/>
<protein>
    <submittedName>
        <fullName evidence="1">Uncharacterized protein</fullName>
    </submittedName>
</protein>
<name>A0A6H2A4P5_9ZZZZ</name>
<reference evidence="1" key="1">
    <citation type="submission" date="2020-03" db="EMBL/GenBank/DDBJ databases">
        <title>The deep terrestrial virosphere.</title>
        <authorList>
            <person name="Holmfeldt K."/>
            <person name="Nilsson E."/>
            <person name="Simone D."/>
            <person name="Lopez-Fernandez M."/>
            <person name="Wu X."/>
            <person name="de Brujin I."/>
            <person name="Lundin D."/>
            <person name="Andersson A."/>
            <person name="Bertilsson S."/>
            <person name="Dopson M."/>
        </authorList>
    </citation>
    <scope>NUCLEOTIDE SEQUENCE</scope>
    <source>
        <strain evidence="1">TM448A07631</strain>
        <strain evidence="2">TM448B07355</strain>
    </source>
</reference>
<organism evidence="1">
    <name type="scientific">viral metagenome</name>
    <dbReference type="NCBI Taxonomy" id="1070528"/>
    <lineage>
        <taxon>unclassified sequences</taxon>
        <taxon>metagenomes</taxon>
        <taxon>organismal metagenomes</taxon>
    </lineage>
</organism>
<proteinExistence type="predicted"/>
<gene>
    <name evidence="1" type="ORF">TM448A07631_0009</name>
    <name evidence="2" type="ORF">TM448B07355_0003</name>
</gene>
<evidence type="ECO:0000313" key="2">
    <source>
        <dbReference type="EMBL" id="QJI04298.1"/>
    </source>
</evidence>
<evidence type="ECO:0000313" key="1">
    <source>
        <dbReference type="EMBL" id="QJA55176.1"/>
    </source>
</evidence>
<sequence>MKTTDKINGILIDYYANINIPNTLLFQVGVSKKNLNETREIMALSQREWEAIPCDPEGATPEQERMLDQVLDNTTKQILKLIQKIW</sequence>
<accession>A0A6H2A4P5</accession>
<dbReference type="EMBL" id="MT144574">
    <property type="protein sequence ID" value="QJA55176.1"/>
    <property type="molecule type" value="Genomic_DNA"/>
</dbReference>